<dbReference type="EMBL" id="CP015519">
    <property type="protein sequence ID" value="APG26714.1"/>
    <property type="molecule type" value="Genomic_DNA"/>
</dbReference>
<dbReference type="RefSeq" id="WP_072282674.1">
    <property type="nucleotide sequence ID" value="NZ_CP015519.1"/>
</dbReference>
<evidence type="ECO:0000256" key="3">
    <source>
        <dbReference type="ARBA" id="ARBA00022723"/>
    </source>
</evidence>
<keyword evidence="10" id="KW-1185">Reference proteome</keyword>
<dbReference type="InterPro" id="IPR002125">
    <property type="entry name" value="CMP_dCMP_dom"/>
</dbReference>
<evidence type="ECO:0000256" key="2">
    <source>
        <dbReference type="ARBA" id="ARBA00006576"/>
    </source>
</evidence>
<dbReference type="STRING" id="1842532.A7E78_01860"/>
<evidence type="ECO:0000256" key="4">
    <source>
        <dbReference type="ARBA" id="ARBA00022801"/>
    </source>
</evidence>
<dbReference type="InterPro" id="IPR016473">
    <property type="entry name" value="dCMP_deaminase"/>
</dbReference>
<dbReference type="GO" id="GO:0006220">
    <property type="term" value="P:pyrimidine nucleotide metabolic process"/>
    <property type="evidence" value="ECO:0007669"/>
    <property type="project" value="InterPro"/>
</dbReference>
<dbReference type="KEGG" id="pef:A7E78_01860"/>
<dbReference type="CDD" id="cd01286">
    <property type="entry name" value="deoxycytidylate_deaminase"/>
    <property type="match status" value="1"/>
</dbReference>
<feature type="domain" description="CMP/dCMP-type deaminase" evidence="8">
    <location>
        <begin position="5"/>
        <end position="143"/>
    </location>
</feature>
<keyword evidence="4" id="KW-0378">Hydrolase</keyword>
<feature type="active site" description="Proton donor" evidence="6">
    <location>
        <position position="80"/>
    </location>
</feature>
<dbReference type="GO" id="GO:0004132">
    <property type="term" value="F:dCMP deaminase activity"/>
    <property type="evidence" value="ECO:0007669"/>
    <property type="project" value="InterPro"/>
</dbReference>
<dbReference type="PANTHER" id="PTHR11086">
    <property type="entry name" value="DEOXYCYTIDYLATE DEAMINASE-RELATED"/>
    <property type="match status" value="1"/>
</dbReference>
<keyword evidence="5 7" id="KW-0862">Zinc</keyword>
<dbReference type="InterPro" id="IPR016193">
    <property type="entry name" value="Cytidine_deaminase-like"/>
</dbReference>
<dbReference type="GO" id="GO:0008270">
    <property type="term" value="F:zinc ion binding"/>
    <property type="evidence" value="ECO:0007669"/>
    <property type="project" value="InterPro"/>
</dbReference>
<evidence type="ECO:0000259" key="8">
    <source>
        <dbReference type="PROSITE" id="PS51747"/>
    </source>
</evidence>
<dbReference type="InterPro" id="IPR015517">
    <property type="entry name" value="dCMP_deaminase-rel"/>
</dbReference>
<name>A0A1L3GLB5_9BACT</name>
<evidence type="ECO:0000256" key="1">
    <source>
        <dbReference type="ARBA" id="ARBA00001947"/>
    </source>
</evidence>
<feature type="binding site" evidence="7">
    <location>
        <position position="106"/>
    </location>
    <ligand>
        <name>Zn(2+)</name>
        <dbReference type="ChEBI" id="CHEBI:29105"/>
        <note>catalytic</note>
    </ligand>
</feature>
<dbReference type="Proteomes" id="UP000182517">
    <property type="component" value="Chromosome"/>
</dbReference>
<gene>
    <name evidence="9" type="ORF">A7E78_01860</name>
</gene>
<dbReference type="Pfam" id="PF00383">
    <property type="entry name" value="dCMP_cyt_deam_1"/>
    <property type="match status" value="1"/>
</dbReference>
<evidence type="ECO:0000313" key="10">
    <source>
        <dbReference type="Proteomes" id="UP000182517"/>
    </source>
</evidence>
<feature type="binding site" evidence="7">
    <location>
        <position position="78"/>
    </location>
    <ligand>
        <name>Zn(2+)</name>
        <dbReference type="ChEBI" id="CHEBI:29105"/>
        <note>catalytic</note>
    </ligand>
</feature>
<organism evidence="9 10">
    <name type="scientific">Syntrophotalea acetylenivorans</name>
    <dbReference type="NCBI Taxonomy" id="1842532"/>
    <lineage>
        <taxon>Bacteria</taxon>
        <taxon>Pseudomonadati</taxon>
        <taxon>Thermodesulfobacteriota</taxon>
        <taxon>Desulfuromonadia</taxon>
        <taxon>Desulfuromonadales</taxon>
        <taxon>Syntrophotaleaceae</taxon>
        <taxon>Syntrophotalea</taxon>
    </lineage>
</organism>
<dbReference type="PANTHER" id="PTHR11086:SF18">
    <property type="entry name" value="DEOXYCYTIDYLATE DEAMINASE"/>
    <property type="match status" value="1"/>
</dbReference>
<dbReference type="AlphaFoldDB" id="A0A1L3GLB5"/>
<evidence type="ECO:0000256" key="6">
    <source>
        <dbReference type="PIRSR" id="PIRSR006019-1"/>
    </source>
</evidence>
<sequence>MTRPSWEEYFMEIARLVARRSTCLRRQVGALLVKDKNILATGYNGTPSGITHCGDSVCLREAQQVPSGQRHELCRGLHAEQNAIIQAAKHGINISGATLYCTNSPCVICSKMIINAGIEKVLYLEGYPDDLSRQMLQEAGIEVLLIGDAPKVSDTSL</sequence>
<evidence type="ECO:0000313" key="9">
    <source>
        <dbReference type="EMBL" id="APG26714.1"/>
    </source>
</evidence>
<evidence type="ECO:0000256" key="5">
    <source>
        <dbReference type="ARBA" id="ARBA00022833"/>
    </source>
</evidence>
<dbReference type="InterPro" id="IPR035105">
    <property type="entry name" value="Deoxycytidylate_deaminase_dom"/>
</dbReference>
<dbReference type="GO" id="GO:0005737">
    <property type="term" value="C:cytoplasm"/>
    <property type="evidence" value="ECO:0007669"/>
    <property type="project" value="TreeGrafter"/>
</dbReference>
<dbReference type="Gene3D" id="3.40.140.10">
    <property type="entry name" value="Cytidine Deaminase, domain 2"/>
    <property type="match status" value="1"/>
</dbReference>
<accession>A0A1L3GLB5</accession>
<dbReference type="PROSITE" id="PS51747">
    <property type="entry name" value="CYT_DCMP_DEAMINASES_2"/>
    <property type="match status" value="1"/>
</dbReference>
<dbReference type="OrthoDB" id="9788517at2"/>
<dbReference type="SUPFAM" id="SSF53927">
    <property type="entry name" value="Cytidine deaminase-like"/>
    <property type="match status" value="1"/>
</dbReference>
<protein>
    <submittedName>
        <fullName evidence="9">Cytidine deaminase</fullName>
    </submittedName>
</protein>
<keyword evidence="3 7" id="KW-0479">Metal-binding</keyword>
<reference evidence="9 10" key="1">
    <citation type="journal article" date="2017" name="Genome Announc.">
        <title>Complete Genome Sequences of Two Acetylene-Fermenting Pelobacter acetylenicus Strains.</title>
        <authorList>
            <person name="Sutton J.M."/>
            <person name="Baesman S.M."/>
            <person name="Fierst J.L."/>
            <person name="Poret-Peterson A.T."/>
            <person name="Oremland R.S."/>
            <person name="Dunlap D.S."/>
            <person name="Akob D.M."/>
        </authorList>
    </citation>
    <scope>NUCLEOTIDE SEQUENCE [LARGE SCALE GENOMIC DNA]</scope>
    <source>
        <strain evidence="9 10">SFB93</strain>
    </source>
</reference>
<comment type="cofactor">
    <cofactor evidence="1 7">
        <name>Zn(2+)</name>
        <dbReference type="ChEBI" id="CHEBI:29105"/>
    </cofactor>
</comment>
<comment type="similarity">
    <text evidence="2">Belongs to the cytidine and deoxycytidylate deaminase family.</text>
</comment>
<dbReference type="InterPro" id="IPR016192">
    <property type="entry name" value="APOBEC/CMP_deaminase_Zn-bd"/>
</dbReference>
<dbReference type="PROSITE" id="PS00903">
    <property type="entry name" value="CYT_DCMP_DEAMINASES_1"/>
    <property type="match status" value="1"/>
</dbReference>
<feature type="binding site" evidence="7">
    <location>
        <position position="109"/>
    </location>
    <ligand>
        <name>Zn(2+)</name>
        <dbReference type="ChEBI" id="CHEBI:29105"/>
        <note>catalytic</note>
    </ligand>
</feature>
<evidence type="ECO:0000256" key="7">
    <source>
        <dbReference type="PIRSR" id="PIRSR006019-2"/>
    </source>
</evidence>
<dbReference type="PIRSF" id="PIRSF006019">
    <property type="entry name" value="dCMP_deaminase"/>
    <property type="match status" value="1"/>
</dbReference>
<proteinExistence type="inferred from homology"/>